<evidence type="ECO:0000313" key="2">
    <source>
        <dbReference type="Proteomes" id="UP000594468"/>
    </source>
</evidence>
<dbReference type="KEGG" id="pmet:G4Y79_20775"/>
<name>A0A7S8E832_9CHLR</name>
<organism evidence="1 2">
    <name type="scientific">Phototrophicus methaneseepsis</name>
    <dbReference type="NCBI Taxonomy" id="2710758"/>
    <lineage>
        <taxon>Bacteria</taxon>
        <taxon>Bacillati</taxon>
        <taxon>Chloroflexota</taxon>
        <taxon>Candidatus Thermofontia</taxon>
        <taxon>Phototrophicales</taxon>
        <taxon>Phototrophicaceae</taxon>
        <taxon>Phototrophicus</taxon>
    </lineage>
</organism>
<dbReference type="EMBL" id="CP062983">
    <property type="protein sequence ID" value="QPC82091.1"/>
    <property type="molecule type" value="Genomic_DNA"/>
</dbReference>
<keyword evidence="2" id="KW-1185">Reference proteome</keyword>
<protein>
    <submittedName>
        <fullName evidence="1">Uncharacterized protein</fullName>
    </submittedName>
</protein>
<proteinExistence type="predicted"/>
<dbReference type="AlphaFoldDB" id="A0A7S8E832"/>
<reference evidence="1 2" key="1">
    <citation type="submission" date="2020-02" db="EMBL/GenBank/DDBJ databases">
        <authorList>
            <person name="Zheng R.K."/>
            <person name="Sun C.M."/>
        </authorList>
    </citation>
    <scope>NUCLEOTIDE SEQUENCE [LARGE SCALE GENOMIC DNA]</scope>
    <source>
        <strain evidence="2">rifampicinis</strain>
    </source>
</reference>
<dbReference type="Proteomes" id="UP000594468">
    <property type="component" value="Chromosome"/>
</dbReference>
<evidence type="ECO:0000313" key="1">
    <source>
        <dbReference type="EMBL" id="QPC82091.1"/>
    </source>
</evidence>
<sequence>MNTSEMSTFDHLPEDRGPIDETVTLPAMNKIVRHLVVDVRRDRVPMANVLKLLRFAAHLGADDAKGMTSDEPLHWTKHLELVKFVRGFTREMLKDGMQLDVILGQLRLAAWMGERDYLKATYRGDKHATKELPKIDPGQYVSREAAGWPEEEEI</sequence>
<dbReference type="RefSeq" id="WP_195170160.1">
    <property type="nucleotide sequence ID" value="NZ_CP062983.1"/>
</dbReference>
<gene>
    <name evidence="1" type="ORF">G4Y79_20775</name>
</gene>
<accession>A0A7S8E832</accession>